<gene>
    <name evidence="2" type="ORF">GUJ93_ZPchr0004g38483</name>
</gene>
<accession>A0A8J5SJZ0</accession>
<keyword evidence="3" id="KW-1185">Reference proteome</keyword>
<reference evidence="2" key="1">
    <citation type="journal article" date="2021" name="bioRxiv">
        <title>Whole Genome Assembly and Annotation of Northern Wild Rice, Zizania palustris L., Supports a Whole Genome Duplication in the Zizania Genus.</title>
        <authorList>
            <person name="Haas M."/>
            <person name="Kono T."/>
            <person name="Macchietto M."/>
            <person name="Millas R."/>
            <person name="McGilp L."/>
            <person name="Shao M."/>
            <person name="Duquette J."/>
            <person name="Hirsch C.N."/>
            <person name="Kimball J."/>
        </authorList>
    </citation>
    <scope>NUCLEOTIDE SEQUENCE</scope>
    <source>
        <tissue evidence="2">Fresh leaf tissue</tissue>
    </source>
</reference>
<evidence type="ECO:0000313" key="3">
    <source>
        <dbReference type="Proteomes" id="UP000729402"/>
    </source>
</evidence>
<reference evidence="2" key="2">
    <citation type="submission" date="2021-02" db="EMBL/GenBank/DDBJ databases">
        <authorList>
            <person name="Kimball J.A."/>
            <person name="Haas M.W."/>
            <person name="Macchietto M."/>
            <person name="Kono T."/>
            <person name="Duquette J."/>
            <person name="Shao M."/>
        </authorList>
    </citation>
    <scope>NUCLEOTIDE SEQUENCE</scope>
    <source>
        <tissue evidence="2">Fresh leaf tissue</tissue>
    </source>
</reference>
<evidence type="ECO:0000256" key="1">
    <source>
        <dbReference type="SAM" id="MobiDB-lite"/>
    </source>
</evidence>
<comment type="caution">
    <text evidence="2">The sequence shown here is derived from an EMBL/GenBank/DDBJ whole genome shotgun (WGS) entry which is preliminary data.</text>
</comment>
<feature type="region of interest" description="Disordered" evidence="1">
    <location>
        <begin position="152"/>
        <end position="183"/>
    </location>
</feature>
<evidence type="ECO:0000313" key="2">
    <source>
        <dbReference type="EMBL" id="KAG8065527.1"/>
    </source>
</evidence>
<feature type="compositionally biased region" description="Low complexity" evidence="1">
    <location>
        <begin position="168"/>
        <end position="183"/>
    </location>
</feature>
<sequence length="183" mass="19289">MAQKSTLLSKMAEVSAVAAGLEAAEVKNAAIAEHTLDALQATLEYFGTMCPSSSTVASEPLDRKLKMIQVATKLTVGSDVRYREISGQVAGIGVLRHIKALGISVAPVGGSAPVGFADEDLLRPSQDVASTWKAFRAIWKTDHKAAAKAWIDEARRQKQAQTRPPLPASSAPTSSALPADPQV</sequence>
<organism evidence="2 3">
    <name type="scientific">Zizania palustris</name>
    <name type="common">Northern wild rice</name>
    <dbReference type="NCBI Taxonomy" id="103762"/>
    <lineage>
        <taxon>Eukaryota</taxon>
        <taxon>Viridiplantae</taxon>
        <taxon>Streptophyta</taxon>
        <taxon>Embryophyta</taxon>
        <taxon>Tracheophyta</taxon>
        <taxon>Spermatophyta</taxon>
        <taxon>Magnoliopsida</taxon>
        <taxon>Liliopsida</taxon>
        <taxon>Poales</taxon>
        <taxon>Poaceae</taxon>
        <taxon>BOP clade</taxon>
        <taxon>Oryzoideae</taxon>
        <taxon>Oryzeae</taxon>
        <taxon>Zizaniinae</taxon>
        <taxon>Zizania</taxon>
    </lineage>
</organism>
<proteinExistence type="predicted"/>
<dbReference type="AlphaFoldDB" id="A0A8J5SJZ0"/>
<protein>
    <submittedName>
        <fullName evidence="2">Uncharacterized protein</fullName>
    </submittedName>
</protein>
<dbReference type="Proteomes" id="UP000729402">
    <property type="component" value="Unassembled WGS sequence"/>
</dbReference>
<dbReference type="EMBL" id="JAAALK010000285">
    <property type="protein sequence ID" value="KAG8065527.1"/>
    <property type="molecule type" value="Genomic_DNA"/>
</dbReference>
<name>A0A8J5SJZ0_ZIZPA</name>